<keyword evidence="6" id="KW-1185">Reference proteome</keyword>
<sequence length="248" mass="26033">MTRRRADQLLVARGFFASRAKAQEAIAAGLVQAGGRPVTRPAELVDAEAEIEAAAPYPWVSRGGVKLAAALDHFAIDPRGLVCLDLGASTGGFTDVLLTRGAGRVHAVDVGHGQLHPRLAADPCVVAYEGRDARSLTPALLGEPVELAVIDVSFISLALVVPALPPLCAPDARLVALIKPQFEAGRAHVRKGLVRDTRVHETVRRDVAAALTQAGFAVHGSIPSPIAGGDGNREYLIAADRREAVHGR</sequence>
<dbReference type="PANTHER" id="PTHR32319">
    <property type="entry name" value="BACTERIAL HEMOLYSIN-LIKE PROTEIN"/>
    <property type="match status" value="1"/>
</dbReference>
<evidence type="ECO:0000256" key="2">
    <source>
        <dbReference type="ARBA" id="ARBA00029460"/>
    </source>
</evidence>
<dbReference type="PIRSF" id="PIRSF005578">
    <property type="entry name" value="TlyA"/>
    <property type="match status" value="1"/>
</dbReference>
<evidence type="ECO:0000259" key="4">
    <source>
        <dbReference type="SMART" id="SM00363"/>
    </source>
</evidence>
<proteinExistence type="inferred from homology"/>
<dbReference type="Pfam" id="PF01479">
    <property type="entry name" value="S4"/>
    <property type="match status" value="1"/>
</dbReference>
<dbReference type="GO" id="GO:0003723">
    <property type="term" value="F:RNA binding"/>
    <property type="evidence" value="ECO:0007669"/>
    <property type="project" value="UniProtKB-KW"/>
</dbReference>
<dbReference type="SUPFAM" id="SSF53335">
    <property type="entry name" value="S-adenosyl-L-methionine-dependent methyltransferases"/>
    <property type="match status" value="1"/>
</dbReference>
<dbReference type="PANTHER" id="PTHR32319:SF0">
    <property type="entry name" value="BACTERIAL HEMOLYSIN-LIKE PROTEIN"/>
    <property type="match status" value="1"/>
</dbReference>
<dbReference type="InterPro" id="IPR047048">
    <property type="entry name" value="TlyA"/>
</dbReference>
<evidence type="ECO:0000256" key="1">
    <source>
        <dbReference type="ARBA" id="ARBA00022884"/>
    </source>
</evidence>
<dbReference type="SMART" id="SM00363">
    <property type="entry name" value="S4"/>
    <property type="match status" value="1"/>
</dbReference>
<dbReference type="PROSITE" id="PS50889">
    <property type="entry name" value="S4"/>
    <property type="match status" value="1"/>
</dbReference>
<dbReference type="InterPro" id="IPR002877">
    <property type="entry name" value="RNA_MeTrfase_FtsJ_dom"/>
</dbReference>
<evidence type="ECO:0000313" key="5">
    <source>
        <dbReference type="EMBL" id="GGC62022.1"/>
    </source>
</evidence>
<comment type="caution">
    <text evidence="5">The sequence shown here is derived from an EMBL/GenBank/DDBJ whole genome shotgun (WGS) entry which is preliminary data.</text>
</comment>
<evidence type="ECO:0000256" key="3">
    <source>
        <dbReference type="PROSITE-ProRule" id="PRU00182"/>
    </source>
</evidence>
<reference evidence="5" key="2">
    <citation type="submission" date="2020-09" db="EMBL/GenBank/DDBJ databases">
        <authorList>
            <person name="Sun Q."/>
            <person name="Zhou Y."/>
        </authorList>
    </citation>
    <scope>NUCLEOTIDE SEQUENCE</scope>
    <source>
        <strain evidence="5">CGMCC 1.12919</strain>
    </source>
</reference>
<dbReference type="InterPro" id="IPR029063">
    <property type="entry name" value="SAM-dependent_MTases_sf"/>
</dbReference>
<dbReference type="GO" id="GO:0008168">
    <property type="term" value="F:methyltransferase activity"/>
    <property type="evidence" value="ECO:0007669"/>
    <property type="project" value="InterPro"/>
</dbReference>
<evidence type="ECO:0000313" key="6">
    <source>
        <dbReference type="Proteomes" id="UP000637002"/>
    </source>
</evidence>
<gene>
    <name evidence="5" type="ORF">GCM10010994_20770</name>
</gene>
<feature type="domain" description="RNA-binding S4" evidence="4">
    <location>
        <begin position="4"/>
        <end position="65"/>
    </location>
</feature>
<organism evidence="5 6">
    <name type="scientific">Chelatococcus reniformis</name>
    <dbReference type="NCBI Taxonomy" id="1494448"/>
    <lineage>
        <taxon>Bacteria</taxon>
        <taxon>Pseudomonadati</taxon>
        <taxon>Pseudomonadota</taxon>
        <taxon>Alphaproteobacteria</taxon>
        <taxon>Hyphomicrobiales</taxon>
        <taxon>Chelatococcaceae</taxon>
        <taxon>Chelatococcus</taxon>
    </lineage>
</organism>
<reference evidence="5" key="1">
    <citation type="journal article" date="2014" name="Int. J. Syst. Evol. Microbiol.">
        <title>Complete genome sequence of Corynebacterium casei LMG S-19264T (=DSM 44701T), isolated from a smear-ripened cheese.</title>
        <authorList>
            <consortium name="US DOE Joint Genome Institute (JGI-PGF)"/>
            <person name="Walter F."/>
            <person name="Albersmeier A."/>
            <person name="Kalinowski J."/>
            <person name="Ruckert C."/>
        </authorList>
    </citation>
    <scope>NUCLEOTIDE SEQUENCE</scope>
    <source>
        <strain evidence="5">CGMCC 1.12919</strain>
    </source>
</reference>
<dbReference type="InterPro" id="IPR036986">
    <property type="entry name" value="S4_RNA-bd_sf"/>
</dbReference>
<dbReference type="AlphaFoldDB" id="A0A916U8K4"/>
<name>A0A916U8K4_9HYPH</name>
<dbReference type="Proteomes" id="UP000637002">
    <property type="component" value="Unassembled WGS sequence"/>
</dbReference>
<dbReference type="InterPro" id="IPR002942">
    <property type="entry name" value="S4_RNA-bd"/>
</dbReference>
<dbReference type="GO" id="GO:0032259">
    <property type="term" value="P:methylation"/>
    <property type="evidence" value="ECO:0007669"/>
    <property type="project" value="InterPro"/>
</dbReference>
<dbReference type="RefSeq" id="WP_188609069.1">
    <property type="nucleotide sequence ID" value="NZ_BMGG01000003.1"/>
</dbReference>
<keyword evidence="1 3" id="KW-0694">RNA-binding</keyword>
<protein>
    <submittedName>
        <fullName evidence="5">TlyA family rRNA (Cytidine-2'-O)-methyltransferase</fullName>
    </submittedName>
</protein>
<dbReference type="CDD" id="cd00165">
    <property type="entry name" value="S4"/>
    <property type="match status" value="1"/>
</dbReference>
<dbReference type="NCBIfam" id="TIGR00478">
    <property type="entry name" value="tly"/>
    <property type="match status" value="1"/>
</dbReference>
<dbReference type="Gene3D" id="3.10.290.10">
    <property type="entry name" value="RNA-binding S4 domain"/>
    <property type="match status" value="1"/>
</dbReference>
<dbReference type="EMBL" id="BMGG01000003">
    <property type="protein sequence ID" value="GGC62022.1"/>
    <property type="molecule type" value="Genomic_DNA"/>
</dbReference>
<dbReference type="Gene3D" id="3.40.50.150">
    <property type="entry name" value="Vaccinia Virus protein VP39"/>
    <property type="match status" value="1"/>
</dbReference>
<accession>A0A916U8K4</accession>
<comment type="similarity">
    <text evidence="2">Belongs to the TlyA family.</text>
</comment>
<dbReference type="Pfam" id="PF01728">
    <property type="entry name" value="FtsJ"/>
    <property type="match status" value="1"/>
</dbReference>
<dbReference type="SUPFAM" id="SSF55174">
    <property type="entry name" value="Alpha-L RNA-binding motif"/>
    <property type="match status" value="1"/>
</dbReference>
<dbReference type="InterPro" id="IPR004538">
    <property type="entry name" value="Hemolysin_A/TlyA"/>
</dbReference>